<dbReference type="Proteomes" id="UP001519654">
    <property type="component" value="Unassembled WGS sequence"/>
</dbReference>
<evidence type="ECO:0000256" key="1">
    <source>
        <dbReference type="SAM" id="Phobius"/>
    </source>
</evidence>
<feature type="transmembrane region" description="Helical" evidence="1">
    <location>
        <begin position="50"/>
        <end position="70"/>
    </location>
</feature>
<sequence length="201" mass="20848">MTSRIGRGALLTAGMWAGPFFVVSVVAQMLTRDGFDLRRQPISQLAIGELGWIQSATFVLTGLAVVALAAGLERRTLTVFVGLFGAGLVVAGLFKPDAMSEGPDAMSEGAATMSEGAATMSVHAAAAVLAFTALAVACVVHTIRSIRRRDRVAAVLSGIVAVVLLLPMSPDHASVQLALTGLVSFGWTTAIARSASRRSVR</sequence>
<dbReference type="RefSeq" id="WP_215784079.1">
    <property type="nucleotide sequence ID" value="NZ_JAHKKG010000001.1"/>
</dbReference>
<feature type="transmembrane region" description="Helical" evidence="1">
    <location>
        <begin position="9"/>
        <end position="30"/>
    </location>
</feature>
<organism evidence="2 3">
    <name type="scientific">Paractinoplanes bogorensis</name>
    <dbReference type="NCBI Taxonomy" id="1610840"/>
    <lineage>
        <taxon>Bacteria</taxon>
        <taxon>Bacillati</taxon>
        <taxon>Actinomycetota</taxon>
        <taxon>Actinomycetes</taxon>
        <taxon>Micromonosporales</taxon>
        <taxon>Micromonosporaceae</taxon>
        <taxon>Paractinoplanes</taxon>
    </lineage>
</organism>
<accession>A0ABS5YH92</accession>
<keyword evidence="1" id="KW-1133">Transmembrane helix</keyword>
<comment type="caution">
    <text evidence="2">The sequence shown here is derived from an EMBL/GenBank/DDBJ whole genome shotgun (WGS) entry which is preliminary data.</text>
</comment>
<keyword evidence="1" id="KW-0812">Transmembrane</keyword>
<keyword evidence="1" id="KW-0472">Membrane</keyword>
<feature type="transmembrane region" description="Helical" evidence="1">
    <location>
        <begin position="77"/>
        <end position="96"/>
    </location>
</feature>
<protein>
    <submittedName>
        <fullName evidence="2">DUF998 domain-containing protein</fullName>
    </submittedName>
</protein>
<feature type="transmembrane region" description="Helical" evidence="1">
    <location>
        <begin position="152"/>
        <end position="169"/>
    </location>
</feature>
<evidence type="ECO:0000313" key="2">
    <source>
        <dbReference type="EMBL" id="MBU2662088.1"/>
    </source>
</evidence>
<gene>
    <name evidence="2" type="ORF">KOI35_01075</name>
</gene>
<feature type="transmembrane region" description="Helical" evidence="1">
    <location>
        <begin position="175"/>
        <end position="192"/>
    </location>
</feature>
<name>A0ABS5YH92_9ACTN</name>
<evidence type="ECO:0000313" key="3">
    <source>
        <dbReference type="Proteomes" id="UP001519654"/>
    </source>
</evidence>
<keyword evidence="3" id="KW-1185">Reference proteome</keyword>
<reference evidence="2 3" key="1">
    <citation type="submission" date="2021-06" db="EMBL/GenBank/DDBJ databases">
        <title>Actinoplanes lichenicola sp. nov., and Actinoplanes ovalisporus sp. nov., isolated from lichen in Thailand.</title>
        <authorList>
            <person name="Saeng-In P."/>
            <person name="Kanchanasin P."/>
            <person name="Yuki M."/>
            <person name="Kudo T."/>
            <person name="Ohkuma M."/>
            <person name="Phongsopitanun W."/>
            <person name="Tanasupawat S."/>
        </authorList>
    </citation>
    <scope>NUCLEOTIDE SEQUENCE [LARGE SCALE GENOMIC DNA]</scope>
    <source>
        <strain evidence="2 3">NBRC 110975</strain>
    </source>
</reference>
<dbReference type="Pfam" id="PF06197">
    <property type="entry name" value="DUF998"/>
    <property type="match status" value="1"/>
</dbReference>
<dbReference type="InterPro" id="IPR009339">
    <property type="entry name" value="DUF998"/>
</dbReference>
<feature type="transmembrane region" description="Helical" evidence="1">
    <location>
        <begin position="116"/>
        <end position="140"/>
    </location>
</feature>
<dbReference type="EMBL" id="JAHKKG010000001">
    <property type="protein sequence ID" value="MBU2662088.1"/>
    <property type="molecule type" value="Genomic_DNA"/>
</dbReference>
<proteinExistence type="predicted"/>